<dbReference type="PROSITE" id="PS00830">
    <property type="entry name" value="GREAB_2"/>
    <property type="match status" value="1"/>
</dbReference>
<organism evidence="7 8">
    <name type="scientific">Candidatus Anaerobiospirillum merdipullorum</name>
    <dbReference type="NCBI Taxonomy" id="2838450"/>
    <lineage>
        <taxon>Bacteria</taxon>
        <taxon>Pseudomonadati</taxon>
        <taxon>Pseudomonadota</taxon>
        <taxon>Gammaproteobacteria</taxon>
        <taxon>Aeromonadales</taxon>
        <taxon>Succinivibrionaceae</taxon>
        <taxon>Anaerobiospirillum</taxon>
    </lineage>
</organism>
<keyword evidence="1 4" id="KW-0805">Transcription regulation</keyword>
<dbReference type="InterPro" id="IPR028624">
    <property type="entry name" value="Tscrpt_elong_fac_GreA/B"/>
</dbReference>
<evidence type="ECO:0000259" key="5">
    <source>
        <dbReference type="Pfam" id="PF01272"/>
    </source>
</evidence>
<name>A0A9E2KNN8_9GAMM</name>
<evidence type="ECO:0000313" key="7">
    <source>
        <dbReference type="EMBL" id="MBU3826786.1"/>
    </source>
</evidence>
<evidence type="ECO:0000256" key="2">
    <source>
        <dbReference type="ARBA" id="ARBA00023125"/>
    </source>
</evidence>
<evidence type="ECO:0000256" key="4">
    <source>
        <dbReference type="HAMAP-Rule" id="MF_00930"/>
    </source>
</evidence>
<dbReference type="HAMAP" id="MF_00930">
    <property type="entry name" value="GreB"/>
    <property type="match status" value="1"/>
</dbReference>
<comment type="similarity">
    <text evidence="4">Belongs to the GreA/GreB family. GreB subfamily.</text>
</comment>
<dbReference type="GO" id="GO:0003746">
    <property type="term" value="F:translation elongation factor activity"/>
    <property type="evidence" value="ECO:0007669"/>
    <property type="project" value="UniProtKB-KW"/>
</dbReference>
<evidence type="ECO:0000256" key="3">
    <source>
        <dbReference type="ARBA" id="ARBA00023163"/>
    </source>
</evidence>
<dbReference type="InterPro" id="IPR036953">
    <property type="entry name" value="GreA/GreB_C_sf"/>
</dbReference>
<dbReference type="GO" id="GO:0006354">
    <property type="term" value="P:DNA-templated transcription elongation"/>
    <property type="evidence" value="ECO:0007669"/>
    <property type="project" value="TreeGrafter"/>
</dbReference>
<keyword evidence="7" id="KW-0251">Elongation factor</keyword>
<dbReference type="InterPro" id="IPR001437">
    <property type="entry name" value="Tscrpt_elong_fac_GreA/B_C"/>
</dbReference>
<dbReference type="SUPFAM" id="SSF54534">
    <property type="entry name" value="FKBP-like"/>
    <property type="match status" value="1"/>
</dbReference>
<dbReference type="PROSITE" id="PS00829">
    <property type="entry name" value="GREAB_1"/>
    <property type="match status" value="1"/>
</dbReference>
<dbReference type="Proteomes" id="UP000824150">
    <property type="component" value="Unassembled WGS sequence"/>
</dbReference>
<dbReference type="GO" id="GO:0003677">
    <property type="term" value="F:DNA binding"/>
    <property type="evidence" value="ECO:0007669"/>
    <property type="project" value="UniProtKB-UniRule"/>
</dbReference>
<keyword evidence="3 4" id="KW-0804">Transcription</keyword>
<dbReference type="GO" id="GO:0032784">
    <property type="term" value="P:regulation of DNA-templated transcription elongation"/>
    <property type="evidence" value="ECO:0007669"/>
    <property type="project" value="UniProtKB-UniRule"/>
</dbReference>
<protein>
    <recommendedName>
        <fullName evidence="4">Transcription elongation factor GreB</fullName>
    </recommendedName>
    <alternativeName>
        <fullName evidence="4">Transcript cleavage factor GreB</fullName>
    </alternativeName>
</protein>
<dbReference type="InterPro" id="IPR006358">
    <property type="entry name" value="Tscrpt_elong_fac_GreB"/>
</dbReference>
<dbReference type="GO" id="GO:0070063">
    <property type="term" value="F:RNA polymerase binding"/>
    <property type="evidence" value="ECO:0007669"/>
    <property type="project" value="InterPro"/>
</dbReference>
<dbReference type="SUPFAM" id="SSF46557">
    <property type="entry name" value="GreA transcript cleavage protein, N-terminal domain"/>
    <property type="match status" value="1"/>
</dbReference>
<dbReference type="NCBIfam" id="NF002506">
    <property type="entry name" value="PRK01885.1"/>
    <property type="match status" value="1"/>
</dbReference>
<dbReference type="Pfam" id="PF01272">
    <property type="entry name" value="GreA_GreB"/>
    <property type="match status" value="1"/>
</dbReference>
<dbReference type="InterPro" id="IPR022691">
    <property type="entry name" value="Tscrpt_elong_fac_GreA/B_N"/>
</dbReference>
<dbReference type="NCBIfam" id="TIGR01461">
    <property type="entry name" value="greB"/>
    <property type="match status" value="1"/>
</dbReference>
<dbReference type="FunFam" id="1.10.287.180:FF:000001">
    <property type="entry name" value="Transcription elongation factor GreA"/>
    <property type="match status" value="1"/>
</dbReference>
<dbReference type="EMBL" id="JAHLFG010000051">
    <property type="protein sequence ID" value="MBU3826786.1"/>
    <property type="molecule type" value="Genomic_DNA"/>
</dbReference>
<dbReference type="HAMAP" id="MF_00105">
    <property type="entry name" value="GreA_GreB"/>
    <property type="match status" value="1"/>
</dbReference>
<evidence type="ECO:0000259" key="6">
    <source>
        <dbReference type="Pfam" id="PF03449"/>
    </source>
</evidence>
<gene>
    <name evidence="4 7" type="primary">greB</name>
    <name evidence="7" type="ORF">IAA31_04780</name>
</gene>
<comment type="caution">
    <text evidence="7">The sequence shown here is derived from an EMBL/GenBank/DDBJ whole genome shotgun (WGS) entry which is preliminary data.</text>
</comment>
<feature type="domain" description="Transcription elongation factor GreA/GreB N-terminal" evidence="6">
    <location>
        <begin position="5"/>
        <end position="74"/>
    </location>
</feature>
<comment type="function">
    <text evidence="4">Necessary for efficient RNA polymerase transcription elongation past template-encoded arresting sites. The arresting sites in DNA have the property of trapping a certain fraction of elongating RNA polymerases that pass through, resulting in locked ternary complexes. Cleavage of the nascent transcript by cleavage factors such as GreA or GreB allows the resumption of elongation from the new 3'terminus. GreB releases sequences of up to 9 nucleotides in length.</text>
</comment>
<dbReference type="PANTHER" id="PTHR30437">
    <property type="entry name" value="TRANSCRIPTION ELONGATION FACTOR GREA"/>
    <property type="match status" value="1"/>
</dbReference>
<dbReference type="PANTHER" id="PTHR30437:SF6">
    <property type="entry name" value="TRANSCRIPTION ELONGATION FACTOR GREB"/>
    <property type="match status" value="1"/>
</dbReference>
<dbReference type="InterPro" id="IPR036805">
    <property type="entry name" value="Tscrpt_elong_fac_GreA/B_N_sf"/>
</dbReference>
<accession>A0A9E2KNN8</accession>
<feature type="domain" description="Transcription elongation factor GreA/GreB C-terminal" evidence="5">
    <location>
        <begin position="81"/>
        <end position="156"/>
    </location>
</feature>
<dbReference type="Gene3D" id="1.10.287.180">
    <property type="entry name" value="Transcription elongation factor, GreA/GreB, N-terminal domain"/>
    <property type="match status" value="1"/>
</dbReference>
<dbReference type="Gene3D" id="3.10.50.30">
    <property type="entry name" value="Transcription elongation factor, GreA/GreB, C-terminal domain"/>
    <property type="match status" value="1"/>
</dbReference>
<dbReference type="Pfam" id="PF03449">
    <property type="entry name" value="GreA_GreB_N"/>
    <property type="match status" value="1"/>
</dbReference>
<sequence>MGKPYITREGYDALHAELDFLWLTKRPEVTQKVAWAASLGDRSENADYQYNKRLLAQIDRRIRYLRKCMNTLQVVEHSAQQDGRVFFGAYVEIEADDDESILHIRIVGGDEIFGRSNYISIDSPMARALLGKSEGDDATVQTPKGARLWYVNKIAYSKPQWFAEEKMQTHDLEPNDEDIAADVEATANLDPKAVEQAYLKSMLGQ</sequence>
<dbReference type="InterPro" id="IPR018151">
    <property type="entry name" value="TF_GreA/GreB_CS"/>
</dbReference>
<dbReference type="FunFam" id="3.10.50.30:FF:000001">
    <property type="entry name" value="Transcription elongation factor GreA"/>
    <property type="match status" value="1"/>
</dbReference>
<keyword evidence="7" id="KW-0648">Protein biosynthesis</keyword>
<proteinExistence type="inferred from homology"/>
<keyword evidence="2 4" id="KW-0238">DNA-binding</keyword>
<evidence type="ECO:0000256" key="1">
    <source>
        <dbReference type="ARBA" id="ARBA00023015"/>
    </source>
</evidence>
<evidence type="ECO:0000313" key="8">
    <source>
        <dbReference type="Proteomes" id="UP000824150"/>
    </source>
</evidence>
<reference evidence="7" key="1">
    <citation type="journal article" date="2021" name="PeerJ">
        <title>Extensive microbial diversity within the chicken gut microbiome revealed by metagenomics and culture.</title>
        <authorList>
            <person name="Gilroy R."/>
            <person name="Ravi A."/>
            <person name="Getino M."/>
            <person name="Pursley I."/>
            <person name="Horton D.L."/>
            <person name="Alikhan N.F."/>
            <person name="Baker D."/>
            <person name="Gharbi K."/>
            <person name="Hall N."/>
            <person name="Watson M."/>
            <person name="Adriaenssens E.M."/>
            <person name="Foster-Nyarko E."/>
            <person name="Jarju S."/>
            <person name="Secka A."/>
            <person name="Antonio M."/>
            <person name="Oren A."/>
            <person name="Chaudhuri R.R."/>
            <person name="La Ragione R."/>
            <person name="Hildebrand F."/>
            <person name="Pallen M.J."/>
        </authorList>
    </citation>
    <scope>NUCLEOTIDE SEQUENCE</scope>
    <source>
        <strain evidence="7">687</strain>
    </source>
</reference>
<dbReference type="InterPro" id="IPR023459">
    <property type="entry name" value="Tscrpt_elong_fac_GreA/B_fam"/>
</dbReference>
<dbReference type="AlphaFoldDB" id="A0A9E2KNN8"/>
<reference evidence="7" key="2">
    <citation type="submission" date="2021-04" db="EMBL/GenBank/DDBJ databases">
        <authorList>
            <person name="Gilroy R."/>
        </authorList>
    </citation>
    <scope>NUCLEOTIDE SEQUENCE</scope>
    <source>
        <strain evidence="7">687</strain>
    </source>
</reference>